<sequence length="54" mass="6070">GYDANTHSRSCVSCLYLYDHARFLVSDLCLKRLEQASKRLIIFVAHSLGGSIIK</sequence>
<evidence type="ECO:0008006" key="3">
    <source>
        <dbReference type="Google" id="ProtNLM"/>
    </source>
</evidence>
<dbReference type="OrthoDB" id="5374857at2759"/>
<name>A0A6A6DP61_9PEZI</name>
<feature type="non-terminal residue" evidence="1">
    <location>
        <position position="1"/>
    </location>
</feature>
<evidence type="ECO:0000313" key="2">
    <source>
        <dbReference type="Proteomes" id="UP000800200"/>
    </source>
</evidence>
<keyword evidence="2" id="KW-1185">Reference proteome</keyword>
<feature type="non-terminal residue" evidence="1">
    <location>
        <position position="54"/>
    </location>
</feature>
<dbReference type="AlphaFoldDB" id="A0A6A6DP61"/>
<accession>A0A6A6DP61</accession>
<dbReference type="Proteomes" id="UP000800200">
    <property type="component" value="Unassembled WGS sequence"/>
</dbReference>
<proteinExistence type="predicted"/>
<evidence type="ECO:0000313" key="1">
    <source>
        <dbReference type="EMBL" id="KAF2181271.1"/>
    </source>
</evidence>
<reference evidence="1" key="1">
    <citation type="journal article" date="2020" name="Stud. Mycol.">
        <title>101 Dothideomycetes genomes: a test case for predicting lifestyles and emergence of pathogens.</title>
        <authorList>
            <person name="Haridas S."/>
            <person name="Albert R."/>
            <person name="Binder M."/>
            <person name="Bloem J."/>
            <person name="Labutti K."/>
            <person name="Salamov A."/>
            <person name="Andreopoulos B."/>
            <person name="Baker S."/>
            <person name="Barry K."/>
            <person name="Bills G."/>
            <person name="Bluhm B."/>
            <person name="Cannon C."/>
            <person name="Castanera R."/>
            <person name="Culley D."/>
            <person name="Daum C."/>
            <person name="Ezra D."/>
            <person name="Gonzalez J."/>
            <person name="Henrissat B."/>
            <person name="Kuo A."/>
            <person name="Liang C."/>
            <person name="Lipzen A."/>
            <person name="Lutzoni F."/>
            <person name="Magnuson J."/>
            <person name="Mondo S."/>
            <person name="Nolan M."/>
            <person name="Ohm R."/>
            <person name="Pangilinan J."/>
            <person name="Park H.-J."/>
            <person name="Ramirez L."/>
            <person name="Alfaro M."/>
            <person name="Sun H."/>
            <person name="Tritt A."/>
            <person name="Yoshinaga Y."/>
            <person name="Zwiers L.-H."/>
            <person name="Turgeon B."/>
            <person name="Goodwin S."/>
            <person name="Spatafora J."/>
            <person name="Crous P."/>
            <person name="Grigoriev I."/>
        </authorList>
    </citation>
    <scope>NUCLEOTIDE SEQUENCE</scope>
    <source>
        <strain evidence="1">CBS 207.26</strain>
    </source>
</reference>
<dbReference type="EMBL" id="ML994653">
    <property type="protein sequence ID" value="KAF2181271.1"/>
    <property type="molecule type" value="Genomic_DNA"/>
</dbReference>
<organism evidence="1 2">
    <name type="scientific">Zopfia rhizophila CBS 207.26</name>
    <dbReference type="NCBI Taxonomy" id="1314779"/>
    <lineage>
        <taxon>Eukaryota</taxon>
        <taxon>Fungi</taxon>
        <taxon>Dikarya</taxon>
        <taxon>Ascomycota</taxon>
        <taxon>Pezizomycotina</taxon>
        <taxon>Dothideomycetes</taxon>
        <taxon>Dothideomycetes incertae sedis</taxon>
        <taxon>Zopfiaceae</taxon>
        <taxon>Zopfia</taxon>
    </lineage>
</organism>
<gene>
    <name evidence="1" type="ORF">K469DRAFT_521359</name>
</gene>
<protein>
    <recommendedName>
        <fullName evidence="3">DUF676 domain-containing protein</fullName>
    </recommendedName>
</protein>